<feature type="compositionally biased region" description="Low complexity" evidence="1">
    <location>
        <begin position="12"/>
        <end position="26"/>
    </location>
</feature>
<proteinExistence type="predicted"/>
<reference evidence="2 3" key="1">
    <citation type="submission" date="2012-05" db="EMBL/GenBank/DDBJ databases">
        <authorList>
            <person name="Harkins D.M."/>
            <person name="Madupu R."/>
            <person name="Durkin A.S."/>
            <person name="Torralba M."/>
            <person name="Methe B."/>
            <person name="Sutton G.G."/>
            <person name="Nelson K.E."/>
        </authorList>
    </citation>
    <scope>NUCLEOTIDE SEQUENCE [LARGE SCALE GENOMIC DNA]</scope>
    <source>
        <strain evidence="2 3">F0490</strain>
    </source>
</reference>
<organism evidence="2 3">
    <name type="scientific">Schaalia georgiae F0490</name>
    <dbReference type="NCBI Taxonomy" id="1125717"/>
    <lineage>
        <taxon>Bacteria</taxon>
        <taxon>Bacillati</taxon>
        <taxon>Actinomycetota</taxon>
        <taxon>Actinomycetes</taxon>
        <taxon>Actinomycetales</taxon>
        <taxon>Actinomycetaceae</taxon>
        <taxon>Schaalia</taxon>
    </lineage>
</organism>
<evidence type="ECO:0000313" key="3">
    <source>
        <dbReference type="Proteomes" id="UP000004578"/>
    </source>
</evidence>
<name>J1H1D5_9ACTO</name>
<dbReference type="PATRIC" id="fig|1125717.3.peg.1566"/>
<gene>
    <name evidence="2" type="ORF">HMPREF1317_1922</name>
</gene>
<dbReference type="Proteomes" id="UP000004578">
    <property type="component" value="Unassembled WGS sequence"/>
</dbReference>
<feature type="region of interest" description="Disordered" evidence="1">
    <location>
        <begin position="1"/>
        <end position="26"/>
    </location>
</feature>
<evidence type="ECO:0000313" key="2">
    <source>
        <dbReference type="EMBL" id="EJF39245.1"/>
    </source>
</evidence>
<dbReference type="AlphaFoldDB" id="J1H1D5"/>
<sequence>MRAIVTTGSLAPGGRSSGPPIGRSAGAARRASGALTLLTLVCALCACGGQARTTVQSGPGWDAEFEQARAEYQGNDFVLRILEDNTITEEEMRAVEDANIRCLEDHGVVGARYENGTLTVSGTSDDPNEYETEVHECADTSGERFVQMAYHSMKVNPTNARWADLYAACLVRKGVVDPSFSGDDWERAEQNAAESSRPIEEVIEYTSTEDALGLAIRECSEDPNQ</sequence>
<dbReference type="RefSeq" id="WP_005871622.1">
    <property type="nucleotide sequence ID" value="NZ_AKFS01000251.1"/>
</dbReference>
<dbReference type="EMBL" id="AKFS01000251">
    <property type="protein sequence ID" value="EJF39245.1"/>
    <property type="molecule type" value="Genomic_DNA"/>
</dbReference>
<evidence type="ECO:0000256" key="1">
    <source>
        <dbReference type="SAM" id="MobiDB-lite"/>
    </source>
</evidence>
<accession>J1H1D5</accession>
<comment type="caution">
    <text evidence="2">The sequence shown here is derived from an EMBL/GenBank/DDBJ whole genome shotgun (WGS) entry which is preliminary data.</text>
</comment>
<protein>
    <submittedName>
        <fullName evidence="2">Uncharacterized protein</fullName>
    </submittedName>
</protein>
<keyword evidence="3" id="KW-1185">Reference proteome</keyword>